<dbReference type="EMBL" id="QEAM01000116">
    <property type="protein sequence ID" value="TPX46059.1"/>
    <property type="molecule type" value="Genomic_DNA"/>
</dbReference>
<feature type="compositionally biased region" description="Low complexity" evidence="2">
    <location>
        <begin position="364"/>
        <end position="385"/>
    </location>
</feature>
<dbReference type="AlphaFoldDB" id="A0A507D3H7"/>
<protein>
    <submittedName>
        <fullName evidence="3">Uncharacterized protein</fullName>
    </submittedName>
</protein>
<dbReference type="InterPro" id="IPR042277">
    <property type="entry name" value="IST1-like"/>
</dbReference>
<comment type="similarity">
    <text evidence="1">Belongs to the IST1 family.</text>
</comment>
<evidence type="ECO:0000256" key="1">
    <source>
        <dbReference type="ARBA" id="ARBA00005536"/>
    </source>
</evidence>
<feature type="region of interest" description="Disordered" evidence="2">
    <location>
        <begin position="344"/>
        <end position="423"/>
    </location>
</feature>
<organism evidence="3 4">
    <name type="scientific">Synchytrium endobioticum</name>
    <dbReference type="NCBI Taxonomy" id="286115"/>
    <lineage>
        <taxon>Eukaryota</taxon>
        <taxon>Fungi</taxon>
        <taxon>Fungi incertae sedis</taxon>
        <taxon>Chytridiomycota</taxon>
        <taxon>Chytridiomycota incertae sedis</taxon>
        <taxon>Chytridiomycetes</taxon>
        <taxon>Synchytriales</taxon>
        <taxon>Synchytriaceae</taxon>
        <taxon>Synchytrium</taxon>
    </lineage>
</organism>
<name>A0A507D3H7_9FUNG</name>
<dbReference type="FunFam" id="1.20.1260.60:FF:000002">
    <property type="entry name" value="Vacuolar protein sorting-associated protein IST1"/>
    <property type="match status" value="1"/>
</dbReference>
<feature type="compositionally biased region" description="Polar residues" evidence="2">
    <location>
        <begin position="450"/>
        <end position="473"/>
    </location>
</feature>
<dbReference type="OrthoDB" id="29853at2759"/>
<evidence type="ECO:0000256" key="2">
    <source>
        <dbReference type="SAM" id="MobiDB-lite"/>
    </source>
</evidence>
<dbReference type="Pfam" id="PF03398">
    <property type="entry name" value="Ist1"/>
    <property type="match status" value="1"/>
</dbReference>
<proteinExistence type="inferred from homology"/>
<feature type="region of interest" description="Disordered" evidence="2">
    <location>
        <begin position="450"/>
        <end position="489"/>
    </location>
</feature>
<comment type="caution">
    <text evidence="3">The sequence shown here is derived from an EMBL/GenBank/DDBJ whole genome shotgun (WGS) entry which is preliminary data.</text>
</comment>
<dbReference type="Proteomes" id="UP000320475">
    <property type="component" value="Unassembled WGS sequence"/>
</dbReference>
<accession>A0A507D3H7</accession>
<dbReference type="PANTHER" id="PTHR12161">
    <property type="entry name" value="IST1 FAMILY MEMBER"/>
    <property type="match status" value="1"/>
</dbReference>
<dbReference type="GO" id="GO:0015031">
    <property type="term" value="P:protein transport"/>
    <property type="evidence" value="ECO:0007669"/>
    <property type="project" value="InterPro"/>
</dbReference>
<dbReference type="Gene3D" id="1.20.1260.60">
    <property type="entry name" value="Vacuolar protein sorting-associated protein Ist1"/>
    <property type="match status" value="1"/>
</dbReference>
<evidence type="ECO:0000313" key="4">
    <source>
        <dbReference type="Proteomes" id="UP000320475"/>
    </source>
</evidence>
<gene>
    <name evidence="3" type="ORF">SeLEV6574_g03448</name>
</gene>
<evidence type="ECO:0000313" key="3">
    <source>
        <dbReference type="EMBL" id="TPX46059.1"/>
    </source>
</evidence>
<sequence>MVQAKDVVQSLTETVASKELPLPSLFSASSEPRAFPTFSQVSEIEQVLQFDEADESTDGTHAPQNHRLQPAEAIKTRVESIELPPELSQFYETYARSLGFAARPDYEGFIDLSIDFANFMVIFMNRFNANKSKVNLKLASGRLKLLRQKKTTLNEHMKREIADLLAKKKEESARIKVEHVIREDFNMEAMEILELYCELLLARFGLLESMQHCDTAIAEAVNTIIYAAPRSEVKELYELREQFIKKYGRDFAMAAQENRNDVVNSRIIAKLKVQTPDPLLVNQYLKAIAESYHVEWDGDSKSDALIGFDSALFNPELGAGEGSFQVPYTYPQQFPQQQVKTGIQYGGDRMPTVPGAGPSPSPSSVPYQPQPTSQLQPSSQQPRSSYANPVIMPPHSGSGGGNRVPSPFRPEDYNNMQPNMLPTSMMGHGAMQTPNTRPARHMNTGNIPQQQYGEQQASPSLPNFPSIPATSAGTDHKPVGGDDGDLPDFDELTRRFEALKRKK</sequence>
<reference evidence="3 4" key="1">
    <citation type="journal article" date="2019" name="Sci. Rep.">
        <title>Comparative genomics of chytrid fungi reveal insights into the obligate biotrophic and pathogenic lifestyle of Synchytrium endobioticum.</title>
        <authorList>
            <person name="van de Vossenberg B.T.L.H."/>
            <person name="Warris S."/>
            <person name="Nguyen H.D.T."/>
            <person name="van Gent-Pelzer M.P.E."/>
            <person name="Joly D.L."/>
            <person name="van de Geest H.C."/>
            <person name="Bonants P.J.M."/>
            <person name="Smith D.S."/>
            <person name="Levesque C.A."/>
            <person name="van der Lee T.A.J."/>
        </authorList>
    </citation>
    <scope>NUCLEOTIDE SEQUENCE [LARGE SCALE GENOMIC DNA]</scope>
    <source>
        <strain evidence="3 4">LEV6574</strain>
    </source>
</reference>
<dbReference type="PANTHER" id="PTHR12161:SF5">
    <property type="entry name" value="IST1 HOMOLOG"/>
    <property type="match status" value="1"/>
</dbReference>
<dbReference type="InterPro" id="IPR005061">
    <property type="entry name" value="Ist1"/>
</dbReference>